<protein>
    <submittedName>
        <fullName evidence="1">Uncharacterized protein</fullName>
    </submittedName>
</protein>
<evidence type="ECO:0000313" key="1">
    <source>
        <dbReference type="EMBL" id="KAI4301687.1"/>
    </source>
</evidence>
<comment type="caution">
    <text evidence="1">The sequence shown here is derived from an EMBL/GenBank/DDBJ whole genome shotgun (WGS) entry which is preliminary data.</text>
</comment>
<proteinExistence type="predicted"/>
<sequence>MSPKPSPDLPFKPGSAVEINPADEGFGGSWYEGTVIRRCSSKNNASQFLVEYKTIMETQDTSKPLQEKVDAALLRPVPPKDTNREFKFGEVVDAYFNEGWWEGAITQDLGNGRFTVYFRGTKEQIEFGKEDLRLHREWVNGNWVPPIEEQKAPATEVKSNEAFRSGTLVEVSSDEDGLQGAWFAATIVEARGNDKFLIQYQSLRTEDDSEFLKEEIDVLQIRPRPPETQIPDRFNVLEEVDALYNDGWWVGVIAEVLEDSSYIVYFRNNDEEMKFQHSELRLHQEWIDNKWIMASEALKL</sequence>
<dbReference type="Proteomes" id="UP000828941">
    <property type="component" value="Chromosome 13"/>
</dbReference>
<accession>A0ACB9KX29</accession>
<reference evidence="1 2" key="1">
    <citation type="journal article" date="2022" name="DNA Res.">
        <title>Chromosomal-level genome assembly of the orchid tree Bauhinia variegata (Leguminosae; Cercidoideae) supports the allotetraploid origin hypothesis of Bauhinia.</title>
        <authorList>
            <person name="Zhong Y."/>
            <person name="Chen Y."/>
            <person name="Zheng D."/>
            <person name="Pang J."/>
            <person name="Liu Y."/>
            <person name="Luo S."/>
            <person name="Meng S."/>
            <person name="Qian L."/>
            <person name="Wei D."/>
            <person name="Dai S."/>
            <person name="Zhou R."/>
        </authorList>
    </citation>
    <scope>NUCLEOTIDE SEQUENCE [LARGE SCALE GENOMIC DNA]</scope>
    <source>
        <strain evidence="1">BV-YZ2020</strain>
    </source>
</reference>
<organism evidence="1 2">
    <name type="scientific">Bauhinia variegata</name>
    <name type="common">Purple orchid tree</name>
    <name type="synonym">Phanera variegata</name>
    <dbReference type="NCBI Taxonomy" id="167791"/>
    <lineage>
        <taxon>Eukaryota</taxon>
        <taxon>Viridiplantae</taxon>
        <taxon>Streptophyta</taxon>
        <taxon>Embryophyta</taxon>
        <taxon>Tracheophyta</taxon>
        <taxon>Spermatophyta</taxon>
        <taxon>Magnoliopsida</taxon>
        <taxon>eudicotyledons</taxon>
        <taxon>Gunneridae</taxon>
        <taxon>Pentapetalae</taxon>
        <taxon>rosids</taxon>
        <taxon>fabids</taxon>
        <taxon>Fabales</taxon>
        <taxon>Fabaceae</taxon>
        <taxon>Cercidoideae</taxon>
        <taxon>Cercideae</taxon>
        <taxon>Bauhiniinae</taxon>
        <taxon>Bauhinia</taxon>
    </lineage>
</organism>
<name>A0ACB9KX29_BAUVA</name>
<keyword evidence="2" id="KW-1185">Reference proteome</keyword>
<evidence type="ECO:0000313" key="2">
    <source>
        <dbReference type="Proteomes" id="UP000828941"/>
    </source>
</evidence>
<dbReference type="EMBL" id="CM039438">
    <property type="protein sequence ID" value="KAI4301687.1"/>
    <property type="molecule type" value="Genomic_DNA"/>
</dbReference>
<gene>
    <name evidence="1" type="ORF">L6164_034939</name>
</gene>